<reference evidence="2" key="1">
    <citation type="journal article" date="2021" name="PeerJ">
        <title>Extensive microbial diversity within the chicken gut microbiome revealed by metagenomics and culture.</title>
        <authorList>
            <person name="Gilroy R."/>
            <person name="Ravi A."/>
            <person name="Getino M."/>
            <person name="Pursley I."/>
            <person name="Horton D.L."/>
            <person name="Alikhan N.F."/>
            <person name="Baker D."/>
            <person name="Gharbi K."/>
            <person name="Hall N."/>
            <person name="Watson M."/>
            <person name="Adriaenssens E.M."/>
            <person name="Foster-Nyarko E."/>
            <person name="Jarju S."/>
            <person name="Secka A."/>
            <person name="Antonio M."/>
            <person name="Oren A."/>
            <person name="Chaudhuri R.R."/>
            <person name="La Ragione R."/>
            <person name="Hildebrand F."/>
            <person name="Pallen M.J."/>
        </authorList>
    </citation>
    <scope>NUCLEOTIDE SEQUENCE</scope>
    <source>
        <strain evidence="2">CHK149-3286</strain>
    </source>
</reference>
<dbReference type="AlphaFoldDB" id="A0A921H2K3"/>
<sequence length="59" mass="6675">MARGKTNSEILNNKAFNEPIEVSYGKDIDNTETKLNHRTPISPPTILDNSNQTQVIYDK</sequence>
<accession>A0A921H2K3</accession>
<comment type="caution">
    <text evidence="2">The sequence shown here is derived from an EMBL/GenBank/DDBJ whole genome shotgun (WGS) entry which is preliminary data.</text>
</comment>
<reference evidence="2" key="2">
    <citation type="submission" date="2021-09" db="EMBL/GenBank/DDBJ databases">
        <authorList>
            <person name="Gilroy R."/>
        </authorList>
    </citation>
    <scope>NUCLEOTIDE SEQUENCE</scope>
    <source>
        <strain evidence="2">CHK149-3286</strain>
    </source>
</reference>
<dbReference type="RefSeq" id="WP_195708436.1">
    <property type="nucleotide sequence ID" value="NZ_DYVT01000129.1"/>
</dbReference>
<dbReference type="EMBL" id="DYVT01000129">
    <property type="protein sequence ID" value="HJF68898.1"/>
    <property type="molecule type" value="Genomic_DNA"/>
</dbReference>
<gene>
    <name evidence="2" type="ORF">K8V85_11340</name>
</gene>
<dbReference type="Proteomes" id="UP000706163">
    <property type="component" value="Unassembled WGS sequence"/>
</dbReference>
<evidence type="ECO:0000313" key="2">
    <source>
        <dbReference type="EMBL" id="HJF68898.1"/>
    </source>
</evidence>
<feature type="region of interest" description="Disordered" evidence="1">
    <location>
        <begin position="35"/>
        <end position="59"/>
    </location>
</feature>
<organism evidence="2 3">
    <name type="scientific">Staphylococcus kloosii</name>
    <dbReference type="NCBI Taxonomy" id="29384"/>
    <lineage>
        <taxon>Bacteria</taxon>
        <taxon>Bacillati</taxon>
        <taxon>Bacillota</taxon>
        <taxon>Bacilli</taxon>
        <taxon>Bacillales</taxon>
        <taxon>Staphylococcaceae</taxon>
        <taxon>Staphylococcus</taxon>
    </lineage>
</organism>
<proteinExistence type="predicted"/>
<evidence type="ECO:0000313" key="3">
    <source>
        <dbReference type="Proteomes" id="UP000706163"/>
    </source>
</evidence>
<feature type="compositionally biased region" description="Polar residues" evidence="1">
    <location>
        <begin position="47"/>
        <end position="59"/>
    </location>
</feature>
<name>A0A921H2K3_9STAP</name>
<protein>
    <submittedName>
        <fullName evidence="2">Uncharacterized protein</fullName>
    </submittedName>
</protein>
<evidence type="ECO:0000256" key="1">
    <source>
        <dbReference type="SAM" id="MobiDB-lite"/>
    </source>
</evidence>